<sequence>MLASLSMVLILFVFFLLHSLYTHLRCPLRRIPSAHPIAPFTRLWILSRTLTGRRNRSIHAAHVKHGPVVRLGPTEISINDPSLIKSVYARLDKSPWYYIFTNYGSKPLFSLIHGREHSQRKRLIANIYSNSTISSSPTLLANTRKILEERMTPILDTREVHEVHELYNALTLDLITSYLFTQRHGTDFVRDEATRKRFLVDLYQIRRPYFSWASELPGLVKWVGRLTAGKVKIIPSWVDDANDQIEEWCLQMCDAAEADMPTEKGADDDCVYYRLRRNNALGRTDAASEILDHIGAGHETTATALTYATYNLSVSPERQARLRDELKTAENLWRFKDVDALPFLNSVVLETLRLNSPIPGSQPRVTTDGGCMVGEYCVPGGVTVAGQAYSLHRTFWADAEVWRPERWVNNDEEGKEGERWLWMFGSGGRGCVGKWLAVYEMKMTLACIYANYETRIVDDEGIEMDDRYTTGPISNQLLVGFHKL</sequence>
<evidence type="ECO:0000256" key="2">
    <source>
        <dbReference type="ARBA" id="ARBA00010617"/>
    </source>
</evidence>
<dbReference type="PRINTS" id="PR00385">
    <property type="entry name" value="P450"/>
</dbReference>
<protein>
    <submittedName>
        <fullName evidence="7">Cytochrome P450</fullName>
    </submittedName>
</protein>
<evidence type="ECO:0000313" key="8">
    <source>
        <dbReference type="Proteomes" id="UP000277580"/>
    </source>
</evidence>
<reference evidence="7 8" key="1">
    <citation type="journal article" date="2018" name="Nat. Ecol. Evol.">
        <title>Pezizomycetes genomes reveal the molecular basis of ectomycorrhizal truffle lifestyle.</title>
        <authorList>
            <person name="Murat C."/>
            <person name="Payen T."/>
            <person name="Noel B."/>
            <person name="Kuo A."/>
            <person name="Morin E."/>
            <person name="Chen J."/>
            <person name="Kohler A."/>
            <person name="Krizsan K."/>
            <person name="Balestrini R."/>
            <person name="Da Silva C."/>
            <person name="Montanini B."/>
            <person name="Hainaut M."/>
            <person name="Levati E."/>
            <person name="Barry K.W."/>
            <person name="Belfiori B."/>
            <person name="Cichocki N."/>
            <person name="Clum A."/>
            <person name="Dockter R.B."/>
            <person name="Fauchery L."/>
            <person name="Guy J."/>
            <person name="Iotti M."/>
            <person name="Le Tacon F."/>
            <person name="Lindquist E.A."/>
            <person name="Lipzen A."/>
            <person name="Malagnac F."/>
            <person name="Mello A."/>
            <person name="Molinier V."/>
            <person name="Miyauchi S."/>
            <person name="Poulain J."/>
            <person name="Riccioni C."/>
            <person name="Rubini A."/>
            <person name="Sitrit Y."/>
            <person name="Splivallo R."/>
            <person name="Traeger S."/>
            <person name="Wang M."/>
            <person name="Zifcakova L."/>
            <person name="Wipf D."/>
            <person name="Zambonelli A."/>
            <person name="Paolocci F."/>
            <person name="Nowrousian M."/>
            <person name="Ottonello S."/>
            <person name="Baldrian P."/>
            <person name="Spatafora J.W."/>
            <person name="Henrissat B."/>
            <person name="Nagy L.G."/>
            <person name="Aury J.M."/>
            <person name="Wincker P."/>
            <person name="Grigoriev I.V."/>
            <person name="Bonfante P."/>
            <person name="Martin F.M."/>
        </authorList>
    </citation>
    <scope>NUCLEOTIDE SEQUENCE [LARGE SCALE GENOMIC DNA]</scope>
    <source>
        <strain evidence="7 8">CCBAS932</strain>
    </source>
</reference>
<dbReference type="OrthoDB" id="1470350at2759"/>
<evidence type="ECO:0000256" key="4">
    <source>
        <dbReference type="ARBA" id="ARBA00023004"/>
    </source>
</evidence>
<dbReference type="Proteomes" id="UP000277580">
    <property type="component" value="Unassembled WGS sequence"/>
</dbReference>
<evidence type="ECO:0000256" key="1">
    <source>
        <dbReference type="ARBA" id="ARBA00001971"/>
    </source>
</evidence>
<evidence type="ECO:0000256" key="3">
    <source>
        <dbReference type="ARBA" id="ARBA00022723"/>
    </source>
</evidence>
<dbReference type="GO" id="GO:0004497">
    <property type="term" value="F:monooxygenase activity"/>
    <property type="evidence" value="ECO:0007669"/>
    <property type="project" value="UniProtKB-KW"/>
</dbReference>
<dbReference type="STRING" id="1392247.A0A3N4KNF5"/>
<keyword evidence="6" id="KW-0503">Monooxygenase</keyword>
<dbReference type="PRINTS" id="PR00463">
    <property type="entry name" value="EP450I"/>
</dbReference>
<dbReference type="InterPro" id="IPR050121">
    <property type="entry name" value="Cytochrome_P450_monoxygenase"/>
</dbReference>
<dbReference type="InterPro" id="IPR001128">
    <property type="entry name" value="Cyt_P450"/>
</dbReference>
<dbReference type="PANTHER" id="PTHR24305">
    <property type="entry name" value="CYTOCHROME P450"/>
    <property type="match status" value="1"/>
</dbReference>
<keyword evidence="8" id="KW-1185">Reference proteome</keyword>
<name>A0A3N4KNF5_9PEZI</name>
<feature type="binding site" description="axial binding residue" evidence="5">
    <location>
        <position position="431"/>
    </location>
    <ligand>
        <name>heme</name>
        <dbReference type="ChEBI" id="CHEBI:30413"/>
    </ligand>
    <ligandPart>
        <name>Fe</name>
        <dbReference type="ChEBI" id="CHEBI:18248"/>
    </ligandPart>
</feature>
<evidence type="ECO:0000256" key="6">
    <source>
        <dbReference type="RuleBase" id="RU000461"/>
    </source>
</evidence>
<dbReference type="InterPro" id="IPR036396">
    <property type="entry name" value="Cyt_P450_sf"/>
</dbReference>
<dbReference type="InterPro" id="IPR017972">
    <property type="entry name" value="Cyt_P450_CS"/>
</dbReference>
<dbReference type="Pfam" id="PF00067">
    <property type="entry name" value="p450"/>
    <property type="match status" value="1"/>
</dbReference>
<comment type="cofactor">
    <cofactor evidence="1 5">
        <name>heme</name>
        <dbReference type="ChEBI" id="CHEBI:30413"/>
    </cofactor>
</comment>
<dbReference type="Gene3D" id="1.10.630.10">
    <property type="entry name" value="Cytochrome P450"/>
    <property type="match status" value="1"/>
</dbReference>
<dbReference type="SUPFAM" id="SSF48264">
    <property type="entry name" value="Cytochrome P450"/>
    <property type="match status" value="1"/>
</dbReference>
<dbReference type="InterPro" id="IPR002401">
    <property type="entry name" value="Cyt_P450_E_grp-I"/>
</dbReference>
<keyword evidence="4 5" id="KW-0408">Iron</keyword>
<dbReference type="GO" id="GO:0016705">
    <property type="term" value="F:oxidoreductase activity, acting on paired donors, with incorporation or reduction of molecular oxygen"/>
    <property type="evidence" value="ECO:0007669"/>
    <property type="project" value="InterPro"/>
</dbReference>
<accession>A0A3N4KNF5</accession>
<evidence type="ECO:0000313" key="7">
    <source>
        <dbReference type="EMBL" id="RPB11956.1"/>
    </source>
</evidence>
<keyword evidence="5 6" id="KW-0349">Heme</keyword>
<dbReference type="AlphaFoldDB" id="A0A3N4KNF5"/>
<keyword evidence="6" id="KW-0560">Oxidoreductase</keyword>
<keyword evidence="3 5" id="KW-0479">Metal-binding</keyword>
<evidence type="ECO:0000256" key="5">
    <source>
        <dbReference type="PIRSR" id="PIRSR602401-1"/>
    </source>
</evidence>
<gene>
    <name evidence="7" type="ORF">P167DRAFT_507282</name>
</gene>
<dbReference type="PANTHER" id="PTHR24305:SF166">
    <property type="entry name" value="CYTOCHROME P450 12A4, MITOCHONDRIAL-RELATED"/>
    <property type="match status" value="1"/>
</dbReference>
<proteinExistence type="inferred from homology"/>
<comment type="similarity">
    <text evidence="2 6">Belongs to the cytochrome P450 family.</text>
</comment>
<organism evidence="7 8">
    <name type="scientific">Morchella conica CCBAS932</name>
    <dbReference type="NCBI Taxonomy" id="1392247"/>
    <lineage>
        <taxon>Eukaryota</taxon>
        <taxon>Fungi</taxon>
        <taxon>Dikarya</taxon>
        <taxon>Ascomycota</taxon>
        <taxon>Pezizomycotina</taxon>
        <taxon>Pezizomycetes</taxon>
        <taxon>Pezizales</taxon>
        <taxon>Morchellaceae</taxon>
        <taxon>Morchella</taxon>
    </lineage>
</organism>
<dbReference type="GO" id="GO:0005506">
    <property type="term" value="F:iron ion binding"/>
    <property type="evidence" value="ECO:0007669"/>
    <property type="project" value="InterPro"/>
</dbReference>
<dbReference type="GO" id="GO:0020037">
    <property type="term" value="F:heme binding"/>
    <property type="evidence" value="ECO:0007669"/>
    <property type="project" value="InterPro"/>
</dbReference>
<dbReference type="PROSITE" id="PS00086">
    <property type="entry name" value="CYTOCHROME_P450"/>
    <property type="match status" value="1"/>
</dbReference>
<dbReference type="InParanoid" id="A0A3N4KNF5"/>
<dbReference type="EMBL" id="ML119132">
    <property type="protein sequence ID" value="RPB11956.1"/>
    <property type="molecule type" value="Genomic_DNA"/>
</dbReference>